<dbReference type="GO" id="GO:0005737">
    <property type="term" value="C:cytoplasm"/>
    <property type="evidence" value="ECO:0007669"/>
    <property type="project" value="TreeGrafter"/>
</dbReference>
<dbReference type="GO" id="GO:0008270">
    <property type="term" value="F:zinc ion binding"/>
    <property type="evidence" value="ECO:0007669"/>
    <property type="project" value="TreeGrafter"/>
</dbReference>
<dbReference type="GO" id="GO:0042277">
    <property type="term" value="F:peptide binding"/>
    <property type="evidence" value="ECO:0007669"/>
    <property type="project" value="TreeGrafter"/>
</dbReference>
<dbReference type="Pfam" id="PF17900">
    <property type="entry name" value="Peptidase_M1_N"/>
    <property type="match status" value="1"/>
</dbReference>
<dbReference type="PANTHER" id="PTHR11533:SF294">
    <property type="entry name" value="THYROTROPIN-RELEASING HORMONE-DEGRADING ECTOENZYME"/>
    <property type="match status" value="1"/>
</dbReference>
<name>A0A026VVH8_OOCBI</name>
<dbReference type="EMBL" id="KK107835">
    <property type="protein sequence ID" value="EZA47531.1"/>
    <property type="molecule type" value="Genomic_DNA"/>
</dbReference>
<protein>
    <submittedName>
        <fullName evidence="2">Aminopeptidase Q</fullName>
    </submittedName>
</protein>
<dbReference type="InterPro" id="IPR050344">
    <property type="entry name" value="Peptidase_M1_aminopeptidases"/>
</dbReference>
<dbReference type="InterPro" id="IPR045357">
    <property type="entry name" value="Aminopeptidase_N-like_N"/>
</dbReference>
<keyword evidence="3" id="KW-1185">Reference proteome</keyword>
<dbReference type="GO" id="GO:0016020">
    <property type="term" value="C:membrane"/>
    <property type="evidence" value="ECO:0007669"/>
    <property type="project" value="TreeGrafter"/>
</dbReference>
<dbReference type="GO" id="GO:0005615">
    <property type="term" value="C:extracellular space"/>
    <property type="evidence" value="ECO:0007669"/>
    <property type="project" value="TreeGrafter"/>
</dbReference>
<dbReference type="AlphaFoldDB" id="A0A026VVH8"/>
<gene>
    <name evidence="2" type="ORF">X777_16245</name>
</gene>
<reference evidence="2 3" key="1">
    <citation type="journal article" date="2014" name="Curr. Biol.">
        <title>The genome of the clonal raider ant Cerapachys biroi.</title>
        <authorList>
            <person name="Oxley P.R."/>
            <person name="Ji L."/>
            <person name="Fetter-Pruneda I."/>
            <person name="McKenzie S.K."/>
            <person name="Li C."/>
            <person name="Hu H."/>
            <person name="Zhang G."/>
            <person name="Kronauer D.J."/>
        </authorList>
    </citation>
    <scope>NUCLEOTIDE SEQUENCE [LARGE SCALE GENOMIC DNA]</scope>
</reference>
<proteinExistence type="predicted"/>
<evidence type="ECO:0000313" key="3">
    <source>
        <dbReference type="Proteomes" id="UP000053097"/>
    </source>
</evidence>
<dbReference type="STRING" id="2015173.A0A026VVH8"/>
<dbReference type="GO" id="GO:0006508">
    <property type="term" value="P:proteolysis"/>
    <property type="evidence" value="ECO:0007669"/>
    <property type="project" value="InterPro"/>
</dbReference>
<dbReference type="OMA" id="TMAHISI"/>
<dbReference type="PANTHER" id="PTHR11533">
    <property type="entry name" value="PROTEASE M1 ZINC METALLOPROTEASE"/>
    <property type="match status" value="1"/>
</dbReference>
<dbReference type="Proteomes" id="UP000053097">
    <property type="component" value="Unassembled WGS sequence"/>
</dbReference>
<evidence type="ECO:0000259" key="1">
    <source>
        <dbReference type="Pfam" id="PF17900"/>
    </source>
</evidence>
<keyword evidence="2" id="KW-0645">Protease</keyword>
<accession>A0A026VVH8</accession>
<keyword evidence="2" id="KW-0031">Aminopeptidase</keyword>
<dbReference type="PRINTS" id="PR00756">
    <property type="entry name" value="ALADIPTASE"/>
</dbReference>
<keyword evidence="2" id="KW-0378">Hydrolase</keyword>
<dbReference type="OrthoDB" id="7549109at2759"/>
<sequence>MGIPFFQLTLSGIICINVTVHIINDKLNVNASSYQLSKTIIPQHYKISMSLLEKIGQLDLGECKIDIKISEATYNISLHSLDLDIYKEQTSLISEDGIEFKPVNHISNLTMHILNLQFDNEMQPGFYKLFIKYTVKESLREKPGFFMNKTMLMATAFQSIEARRVFPCWDEPALKVTFEINVKHHKNYKVLSNVPATSVRRDGTKENYLWTTFNITSMISTRDVAIAITDALGNSKNFDIINQWSRFDVHQYAPIQFATDTMAHISIQKRDFFDFTVDVNRFQLKQIVIPGIEHDVIGKPSLIIYK</sequence>
<dbReference type="Gene3D" id="2.60.40.1730">
    <property type="entry name" value="tricorn interacting facor f3 domain"/>
    <property type="match status" value="1"/>
</dbReference>
<dbReference type="InterPro" id="IPR001930">
    <property type="entry name" value="Peptidase_M1"/>
</dbReference>
<organism evidence="2 3">
    <name type="scientific">Ooceraea biroi</name>
    <name type="common">Clonal raider ant</name>
    <name type="synonym">Cerapachys biroi</name>
    <dbReference type="NCBI Taxonomy" id="2015173"/>
    <lineage>
        <taxon>Eukaryota</taxon>
        <taxon>Metazoa</taxon>
        <taxon>Ecdysozoa</taxon>
        <taxon>Arthropoda</taxon>
        <taxon>Hexapoda</taxon>
        <taxon>Insecta</taxon>
        <taxon>Pterygota</taxon>
        <taxon>Neoptera</taxon>
        <taxon>Endopterygota</taxon>
        <taxon>Hymenoptera</taxon>
        <taxon>Apocrita</taxon>
        <taxon>Aculeata</taxon>
        <taxon>Formicoidea</taxon>
        <taxon>Formicidae</taxon>
        <taxon>Dorylinae</taxon>
        <taxon>Ooceraea</taxon>
    </lineage>
</organism>
<dbReference type="SUPFAM" id="SSF63737">
    <property type="entry name" value="Leukotriene A4 hydrolase N-terminal domain"/>
    <property type="match status" value="1"/>
</dbReference>
<feature type="domain" description="Aminopeptidase N-like N-terminal" evidence="1">
    <location>
        <begin position="42"/>
        <end position="221"/>
    </location>
</feature>
<evidence type="ECO:0000313" key="2">
    <source>
        <dbReference type="EMBL" id="EZA47531.1"/>
    </source>
</evidence>
<dbReference type="GO" id="GO:0070006">
    <property type="term" value="F:metalloaminopeptidase activity"/>
    <property type="evidence" value="ECO:0007669"/>
    <property type="project" value="TreeGrafter"/>
</dbReference>
<dbReference type="InterPro" id="IPR042097">
    <property type="entry name" value="Aminopeptidase_N-like_N_sf"/>
</dbReference>
<dbReference type="GO" id="GO:0043171">
    <property type="term" value="P:peptide catabolic process"/>
    <property type="evidence" value="ECO:0007669"/>
    <property type="project" value="TreeGrafter"/>
</dbReference>